<gene>
    <name evidence="1" type="ORF">METZ01_LOCUS493909</name>
</gene>
<evidence type="ECO:0000313" key="1">
    <source>
        <dbReference type="EMBL" id="SVE41055.1"/>
    </source>
</evidence>
<dbReference type="AlphaFoldDB" id="A0A383D9U8"/>
<sequence length="129" mass="14822">MTIHKIIIRRFWLLLLTTVLTFIVFCRPAVAVFDSLIAEVGAAMIFRCETGVRYVDNHGEENSIFAILGDKFKARLYFDSLRTIEPLITKDYLGPFSTSAHPYFSKEIYTFVIPETNKDSLRFLGYLDG</sequence>
<reference evidence="1" key="1">
    <citation type="submission" date="2018-05" db="EMBL/GenBank/DDBJ databases">
        <authorList>
            <person name="Lanie J.A."/>
            <person name="Ng W.-L."/>
            <person name="Kazmierczak K.M."/>
            <person name="Andrzejewski T.M."/>
            <person name="Davidsen T.M."/>
            <person name="Wayne K.J."/>
            <person name="Tettelin H."/>
            <person name="Glass J.I."/>
            <person name="Rusch D."/>
            <person name="Podicherti R."/>
            <person name="Tsui H.-C.T."/>
            <person name="Winkler M.E."/>
        </authorList>
    </citation>
    <scope>NUCLEOTIDE SEQUENCE</scope>
</reference>
<feature type="non-terminal residue" evidence="1">
    <location>
        <position position="129"/>
    </location>
</feature>
<proteinExistence type="predicted"/>
<dbReference type="EMBL" id="UINC01215396">
    <property type="protein sequence ID" value="SVE41055.1"/>
    <property type="molecule type" value="Genomic_DNA"/>
</dbReference>
<name>A0A383D9U8_9ZZZZ</name>
<protein>
    <submittedName>
        <fullName evidence="1">Uncharacterized protein</fullName>
    </submittedName>
</protein>
<organism evidence="1">
    <name type="scientific">marine metagenome</name>
    <dbReference type="NCBI Taxonomy" id="408172"/>
    <lineage>
        <taxon>unclassified sequences</taxon>
        <taxon>metagenomes</taxon>
        <taxon>ecological metagenomes</taxon>
    </lineage>
</organism>
<accession>A0A383D9U8</accession>